<evidence type="ECO:0000259" key="2">
    <source>
        <dbReference type="Pfam" id="PF02371"/>
    </source>
</evidence>
<dbReference type="EMBL" id="LT608328">
    <property type="protein sequence ID" value="SCM59004.1"/>
    <property type="molecule type" value="Genomic_DNA"/>
</dbReference>
<proteinExistence type="predicted"/>
<protein>
    <submittedName>
        <fullName evidence="4">Transposase for insertion sequence element IS1533</fullName>
    </submittedName>
</protein>
<organism evidence="4 7">
    <name type="scientific">Petrimonas mucosa</name>
    <dbReference type="NCBI Taxonomy" id="1642646"/>
    <lineage>
        <taxon>Bacteria</taxon>
        <taxon>Pseudomonadati</taxon>
        <taxon>Bacteroidota</taxon>
        <taxon>Bacteroidia</taxon>
        <taxon>Bacteroidales</taxon>
        <taxon>Dysgonomonadaceae</taxon>
        <taxon>Petrimonas</taxon>
    </lineage>
</organism>
<feature type="domain" description="Transposase IS116/IS110/IS902 C-terminal" evidence="2">
    <location>
        <begin position="237"/>
        <end position="321"/>
    </location>
</feature>
<dbReference type="PANTHER" id="PTHR33055:SF13">
    <property type="entry name" value="TRANSPOSASE"/>
    <property type="match status" value="1"/>
</dbReference>
<dbReference type="EMBL" id="LT608328">
    <property type="protein sequence ID" value="SCM58885.1"/>
    <property type="molecule type" value="Genomic_DNA"/>
</dbReference>
<dbReference type="KEGG" id="pmuc:ING2E5A_2069"/>
<dbReference type="KEGG" id="pmuc:ING2E5A_2026"/>
<dbReference type="AlphaFoldDB" id="A0A1G4G8P2"/>
<sequence>MNRGQSNKLDFKGQNIYVGIDAHLKSWSVAVLSQHSVLKKFRQDPSPESLHKFLTTHYPGADYHSVYEAGFCGFWIHENLTGLGINNIVVNPADVPTMSKEKLRKTDAVDCGKLARELRSGTLKGIYVPDVATLEMRSLIRLRNRIVKDTTREKNRIKSFLRFHGIDIPEEFTRHSVGNWSKRFLAWLREVSLSTEYGRQALNIHIEQFVRLRGMLLEQTRILRALSRSEVLKEPIRLLASVPGIGITTAMSLAVEIDDIHRFSSADALASYIGLIPMCHSSGESQGDGNITVRKHAMLRCYIIEAAWIAIRKDPAMTLAYEGYRKRMNAQKAIVKVARKLVNRIFFVLKHGQEYVPCVVN</sequence>
<feature type="domain" description="Transposase IS110-like N-terminal" evidence="1">
    <location>
        <begin position="18"/>
        <end position="163"/>
    </location>
</feature>
<dbReference type="Pfam" id="PF01548">
    <property type="entry name" value="DEDD_Tnp_IS110"/>
    <property type="match status" value="1"/>
</dbReference>
<dbReference type="RefSeq" id="WP_071137244.1">
    <property type="nucleotide sequence ID" value="NZ_JBASDY010000091.1"/>
</dbReference>
<dbReference type="GO" id="GO:0004803">
    <property type="term" value="F:transposase activity"/>
    <property type="evidence" value="ECO:0007669"/>
    <property type="project" value="InterPro"/>
</dbReference>
<evidence type="ECO:0000313" key="7">
    <source>
        <dbReference type="Proteomes" id="UP000178485"/>
    </source>
</evidence>
<dbReference type="InterPro" id="IPR047650">
    <property type="entry name" value="Transpos_IS110"/>
</dbReference>
<dbReference type="KEGG" id="pmuc:ING2E5A_2191"/>
<dbReference type="EMBL" id="LT608328">
    <property type="protein sequence ID" value="SCM58962.1"/>
    <property type="molecule type" value="Genomic_DNA"/>
</dbReference>
<evidence type="ECO:0000259" key="1">
    <source>
        <dbReference type="Pfam" id="PF01548"/>
    </source>
</evidence>
<evidence type="ECO:0000313" key="3">
    <source>
        <dbReference type="EMBL" id="SCM58842.1"/>
    </source>
</evidence>
<keyword evidence="7" id="KW-1185">Reference proteome</keyword>
<dbReference type="Proteomes" id="UP000178485">
    <property type="component" value="Chromosome i"/>
</dbReference>
<gene>
    <name evidence="4" type="primary">tnhA5</name>
    <name evidence="3" type="synonym">tnhA3</name>
    <name evidence="5" type="synonym">tnhA7</name>
    <name evidence="6" type="synonym">tnhA9</name>
    <name evidence="3" type="ORF">ING2E5A_2026</name>
    <name evidence="4" type="ORF">ING2E5A_2069</name>
    <name evidence="5" type="ORF">ING2E5A_2149</name>
    <name evidence="6" type="ORF">ING2E5A_2191</name>
</gene>
<accession>A0A1G4G8P2</accession>
<dbReference type="GO" id="GO:0003677">
    <property type="term" value="F:DNA binding"/>
    <property type="evidence" value="ECO:0007669"/>
    <property type="project" value="InterPro"/>
</dbReference>
<dbReference type="EMBL" id="LT608328">
    <property type="protein sequence ID" value="SCM58842.1"/>
    <property type="molecule type" value="Genomic_DNA"/>
</dbReference>
<dbReference type="InterPro" id="IPR003346">
    <property type="entry name" value="Transposase_20"/>
</dbReference>
<dbReference type="KEGG" id="pmuc:ING2E5A_2149"/>
<dbReference type="GO" id="GO:0006313">
    <property type="term" value="P:DNA transposition"/>
    <property type="evidence" value="ECO:0007669"/>
    <property type="project" value="InterPro"/>
</dbReference>
<name>A0A1G4G8P2_9BACT</name>
<dbReference type="InterPro" id="IPR002525">
    <property type="entry name" value="Transp_IS110-like_N"/>
</dbReference>
<evidence type="ECO:0000313" key="6">
    <source>
        <dbReference type="EMBL" id="SCM59004.1"/>
    </source>
</evidence>
<dbReference type="STRING" id="1642646.ING2E5A_2026"/>
<evidence type="ECO:0000313" key="5">
    <source>
        <dbReference type="EMBL" id="SCM58962.1"/>
    </source>
</evidence>
<dbReference type="PANTHER" id="PTHR33055">
    <property type="entry name" value="TRANSPOSASE FOR INSERTION SEQUENCE ELEMENT IS1111A"/>
    <property type="match status" value="1"/>
</dbReference>
<evidence type="ECO:0000313" key="4">
    <source>
        <dbReference type="EMBL" id="SCM58885.1"/>
    </source>
</evidence>
<dbReference type="NCBIfam" id="NF033542">
    <property type="entry name" value="transpos_IS110"/>
    <property type="match status" value="1"/>
</dbReference>
<dbReference type="Pfam" id="PF02371">
    <property type="entry name" value="Transposase_20"/>
    <property type="match status" value="1"/>
</dbReference>
<reference evidence="4 7" key="1">
    <citation type="submission" date="2016-08" db="EMBL/GenBank/DDBJ databases">
        <authorList>
            <person name="Seilhamer J.J."/>
        </authorList>
    </citation>
    <scope>NUCLEOTIDE SEQUENCE [LARGE SCALE GENOMIC DNA]</scope>
    <source>
        <strain evidence="4">ING2-E5A</strain>
    </source>
</reference>